<keyword evidence="13" id="KW-0670">Pyruvate</keyword>
<dbReference type="GO" id="GO:0004743">
    <property type="term" value="F:pyruvate kinase activity"/>
    <property type="evidence" value="ECO:0007669"/>
    <property type="project" value="UniProtKB-EC"/>
</dbReference>
<evidence type="ECO:0000256" key="3">
    <source>
        <dbReference type="ARBA" id="ARBA00004997"/>
    </source>
</evidence>
<keyword evidence="8" id="KW-0547">Nucleotide-binding</keyword>
<dbReference type="SUPFAM" id="SSF51621">
    <property type="entry name" value="Phosphoenolpyruvate/pyruvate domain"/>
    <property type="match status" value="1"/>
</dbReference>
<evidence type="ECO:0000259" key="15">
    <source>
        <dbReference type="Pfam" id="PF00224"/>
    </source>
</evidence>
<accession>A0AAV9I4G6</accession>
<evidence type="ECO:0000259" key="16">
    <source>
        <dbReference type="Pfam" id="PF02887"/>
    </source>
</evidence>
<comment type="similarity">
    <text evidence="4 14">Belongs to the pyruvate kinase family.</text>
</comment>
<dbReference type="Pfam" id="PF02887">
    <property type="entry name" value="PK_C"/>
    <property type="match status" value="1"/>
</dbReference>
<dbReference type="GO" id="GO:0016301">
    <property type="term" value="F:kinase activity"/>
    <property type="evidence" value="ECO:0007669"/>
    <property type="project" value="UniProtKB-KW"/>
</dbReference>
<evidence type="ECO:0000256" key="4">
    <source>
        <dbReference type="ARBA" id="ARBA00008663"/>
    </source>
</evidence>
<dbReference type="GO" id="GO:0000287">
    <property type="term" value="F:magnesium ion binding"/>
    <property type="evidence" value="ECO:0007669"/>
    <property type="project" value="InterPro"/>
</dbReference>
<dbReference type="AlphaFoldDB" id="A0AAV9I4G6"/>
<evidence type="ECO:0000256" key="1">
    <source>
        <dbReference type="ARBA" id="ARBA00001946"/>
    </source>
</evidence>
<evidence type="ECO:0000256" key="6">
    <source>
        <dbReference type="ARBA" id="ARBA00022679"/>
    </source>
</evidence>
<reference evidence="17 18" key="1">
    <citation type="submission" date="2022-07" db="EMBL/GenBank/DDBJ databases">
        <title>Genome-wide signatures of adaptation to extreme environments.</title>
        <authorList>
            <person name="Cho C.H."/>
            <person name="Yoon H.S."/>
        </authorList>
    </citation>
    <scope>NUCLEOTIDE SEQUENCE [LARGE SCALE GENOMIC DNA]</scope>
    <source>
        <strain evidence="17 18">108.79 E11</strain>
    </source>
</reference>
<proteinExistence type="inferred from homology"/>
<evidence type="ECO:0000256" key="12">
    <source>
        <dbReference type="ARBA" id="ARBA00023152"/>
    </source>
</evidence>
<comment type="cofactor">
    <cofactor evidence="1">
        <name>Mg(2+)</name>
        <dbReference type="ChEBI" id="CHEBI:18420"/>
    </cofactor>
</comment>
<evidence type="ECO:0000256" key="8">
    <source>
        <dbReference type="ARBA" id="ARBA00022741"/>
    </source>
</evidence>
<evidence type="ECO:0000313" key="17">
    <source>
        <dbReference type="EMBL" id="KAK4522172.1"/>
    </source>
</evidence>
<dbReference type="GO" id="GO:0005524">
    <property type="term" value="F:ATP binding"/>
    <property type="evidence" value="ECO:0007669"/>
    <property type="project" value="UniProtKB-KW"/>
</dbReference>
<dbReference type="Gene3D" id="2.40.33.10">
    <property type="entry name" value="PK beta-barrel domain-like"/>
    <property type="match status" value="1"/>
</dbReference>
<dbReference type="FunFam" id="2.40.33.10:FF:000001">
    <property type="entry name" value="Pyruvate kinase"/>
    <property type="match status" value="1"/>
</dbReference>
<dbReference type="NCBIfam" id="TIGR01064">
    <property type="entry name" value="pyruv_kin"/>
    <property type="match status" value="1"/>
</dbReference>
<sequence length="553" mass="60396">MSTCGDKNEPKIELSANIHISGKMAKAGQISSSTPRVSRNVSIRVNEEDLVSVQASSLFHGLPASVVNLEKPRRTGIICTIGPKSLPRIGELLAAGMNVMRLNFSHGTHEYHESCIRKLREELRKRPGMLCAIALDTKGPEIRTGLFVDSKDVQIEKGSKVTITTDEQFRDKGTASKFFIDYKSLCTTVKPGMFIFISDGTLRLKVLECGSTEVVCEAVNSAVIGDQKGVNLPGAKVDLPAVSEKDIDDLRFGVQQGIDVVFASFIREAAQVLEIRKILTAAGPEGKDVKIFSKIENQQGLDNFEEILKVTDGVMVARGDLGIEIPPAKVFVAQKKLIRLCNIYAKPVICATQMLESMVNNPRPSRAEVSDVGNAVVDGADCVMLSDETAKGDYPIESVEHMDHICVEAEGFLAYEKIWSDMRASTSRPMDNVDSVACAAVMLSFDEEVKLIVIVSESGNLARHVSKYHPNVPVVALTRRPRVARQQLLSRGILSLLVDSSEFSSVSNLLSIACHAAIEVNFCKPGDKAVAIHDNELHEYSEEASVMHVFTIE</sequence>
<feature type="domain" description="Pyruvate kinase barrel" evidence="15">
    <location>
        <begin position="73"/>
        <end position="399"/>
    </location>
</feature>
<feature type="domain" description="Pyruvate kinase C-terminal" evidence="16">
    <location>
        <begin position="434"/>
        <end position="538"/>
    </location>
</feature>
<keyword evidence="18" id="KW-1185">Reference proteome</keyword>
<evidence type="ECO:0000256" key="11">
    <source>
        <dbReference type="ARBA" id="ARBA00022842"/>
    </source>
</evidence>
<dbReference type="SUPFAM" id="SSF50800">
    <property type="entry name" value="PK beta-barrel domain-like"/>
    <property type="match status" value="1"/>
</dbReference>
<evidence type="ECO:0000256" key="10">
    <source>
        <dbReference type="ARBA" id="ARBA00022840"/>
    </source>
</evidence>
<comment type="pathway">
    <text evidence="3 14">Carbohydrate degradation; glycolysis; pyruvate from D-glyceraldehyde 3-phosphate: step 5/5.</text>
</comment>
<dbReference type="PRINTS" id="PR01050">
    <property type="entry name" value="PYRUVTKNASE"/>
</dbReference>
<keyword evidence="10" id="KW-0067">ATP-binding</keyword>
<dbReference type="FunFam" id="3.20.20.60:FF:000025">
    <property type="entry name" value="Pyruvate kinase"/>
    <property type="match status" value="1"/>
</dbReference>
<evidence type="ECO:0000256" key="5">
    <source>
        <dbReference type="ARBA" id="ARBA00012142"/>
    </source>
</evidence>
<evidence type="ECO:0000256" key="9">
    <source>
        <dbReference type="ARBA" id="ARBA00022777"/>
    </source>
</evidence>
<dbReference type="NCBIfam" id="NF004491">
    <property type="entry name" value="PRK05826.1"/>
    <property type="match status" value="1"/>
</dbReference>
<dbReference type="InterPro" id="IPR015793">
    <property type="entry name" value="Pyrv_Knase_brl"/>
</dbReference>
<dbReference type="InterPro" id="IPR015806">
    <property type="entry name" value="Pyrv_Knase_insert_dom_sf"/>
</dbReference>
<keyword evidence="6 14" id="KW-0808">Transferase</keyword>
<dbReference type="EC" id="2.7.1.40" evidence="5 14"/>
<dbReference type="InterPro" id="IPR015813">
    <property type="entry name" value="Pyrv/PenolPyrv_kinase-like_dom"/>
</dbReference>
<protein>
    <recommendedName>
        <fullName evidence="5 14">Pyruvate kinase</fullName>
        <ecNumber evidence="5 14">2.7.1.40</ecNumber>
    </recommendedName>
</protein>
<keyword evidence="9 14" id="KW-0418">Kinase</keyword>
<comment type="catalytic activity">
    <reaction evidence="14">
        <text>pyruvate + ATP = phosphoenolpyruvate + ADP + H(+)</text>
        <dbReference type="Rhea" id="RHEA:18157"/>
        <dbReference type="ChEBI" id="CHEBI:15361"/>
        <dbReference type="ChEBI" id="CHEBI:15378"/>
        <dbReference type="ChEBI" id="CHEBI:30616"/>
        <dbReference type="ChEBI" id="CHEBI:58702"/>
        <dbReference type="ChEBI" id="CHEBI:456216"/>
        <dbReference type="EC" id="2.7.1.40"/>
    </reaction>
</comment>
<evidence type="ECO:0000256" key="13">
    <source>
        <dbReference type="ARBA" id="ARBA00023317"/>
    </source>
</evidence>
<comment type="caution">
    <text evidence="17">The sequence shown here is derived from an EMBL/GenBank/DDBJ whole genome shotgun (WGS) entry which is preliminary data.</text>
</comment>
<evidence type="ECO:0000256" key="14">
    <source>
        <dbReference type="RuleBase" id="RU000504"/>
    </source>
</evidence>
<keyword evidence="7" id="KW-0479">Metal-binding</keyword>
<evidence type="ECO:0000256" key="2">
    <source>
        <dbReference type="ARBA" id="ARBA00001958"/>
    </source>
</evidence>
<dbReference type="InterPro" id="IPR015795">
    <property type="entry name" value="Pyrv_Knase_C"/>
</dbReference>
<dbReference type="SUPFAM" id="SSF52935">
    <property type="entry name" value="PK C-terminal domain-like"/>
    <property type="match status" value="1"/>
</dbReference>
<dbReference type="Gene3D" id="3.20.20.60">
    <property type="entry name" value="Phosphoenolpyruvate-binding domains"/>
    <property type="match status" value="1"/>
</dbReference>
<dbReference type="InterPro" id="IPR011037">
    <property type="entry name" value="Pyrv_Knase-like_insert_dom_sf"/>
</dbReference>
<dbReference type="InterPro" id="IPR036918">
    <property type="entry name" value="Pyrv_Knase_C_sf"/>
</dbReference>
<evidence type="ECO:0000313" key="18">
    <source>
        <dbReference type="Proteomes" id="UP001300502"/>
    </source>
</evidence>
<organism evidence="17 18">
    <name type="scientific">Galdieria yellowstonensis</name>
    <dbReference type="NCBI Taxonomy" id="3028027"/>
    <lineage>
        <taxon>Eukaryota</taxon>
        <taxon>Rhodophyta</taxon>
        <taxon>Bangiophyceae</taxon>
        <taxon>Galdieriales</taxon>
        <taxon>Galdieriaceae</taxon>
        <taxon>Galdieria</taxon>
    </lineage>
</organism>
<dbReference type="InterPro" id="IPR040442">
    <property type="entry name" value="Pyrv_kinase-like_dom_sf"/>
</dbReference>
<dbReference type="Proteomes" id="UP001300502">
    <property type="component" value="Unassembled WGS sequence"/>
</dbReference>
<dbReference type="GO" id="GO:0030955">
    <property type="term" value="F:potassium ion binding"/>
    <property type="evidence" value="ECO:0007669"/>
    <property type="project" value="InterPro"/>
</dbReference>
<dbReference type="NCBIfam" id="NF004978">
    <property type="entry name" value="PRK06354.1"/>
    <property type="match status" value="1"/>
</dbReference>
<gene>
    <name evidence="17" type="ORF">GAYE_FCTG49G0051</name>
</gene>
<dbReference type="Gene3D" id="3.40.1380.20">
    <property type="entry name" value="Pyruvate kinase, C-terminal domain"/>
    <property type="match status" value="1"/>
</dbReference>
<name>A0AAV9I4G6_9RHOD</name>
<dbReference type="EMBL" id="JANCYU010000001">
    <property type="protein sequence ID" value="KAK4522172.1"/>
    <property type="molecule type" value="Genomic_DNA"/>
</dbReference>
<keyword evidence="11 14" id="KW-0460">Magnesium</keyword>
<evidence type="ECO:0000256" key="7">
    <source>
        <dbReference type="ARBA" id="ARBA00022723"/>
    </source>
</evidence>
<dbReference type="InterPro" id="IPR001697">
    <property type="entry name" value="Pyr_Knase"/>
</dbReference>
<dbReference type="Pfam" id="PF00224">
    <property type="entry name" value="PK"/>
    <property type="match status" value="1"/>
</dbReference>
<keyword evidence="12 14" id="KW-0324">Glycolysis</keyword>
<comment type="cofactor">
    <cofactor evidence="2">
        <name>K(+)</name>
        <dbReference type="ChEBI" id="CHEBI:29103"/>
    </cofactor>
</comment>
<dbReference type="PANTHER" id="PTHR11817">
    <property type="entry name" value="PYRUVATE KINASE"/>
    <property type="match status" value="1"/>
</dbReference>